<dbReference type="SUPFAM" id="SSF55729">
    <property type="entry name" value="Acyl-CoA N-acyltransferases (Nat)"/>
    <property type="match status" value="1"/>
</dbReference>
<organism evidence="2 3">
    <name type="scientific">Catalinimonas alkaloidigena</name>
    <dbReference type="NCBI Taxonomy" id="1075417"/>
    <lineage>
        <taxon>Bacteria</taxon>
        <taxon>Pseudomonadati</taxon>
        <taxon>Bacteroidota</taxon>
        <taxon>Cytophagia</taxon>
        <taxon>Cytophagales</taxon>
        <taxon>Catalimonadaceae</taxon>
        <taxon>Catalinimonas</taxon>
    </lineage>
</organism>
<dbReference type="PANTHER" id="PTHR43415">
    <property type="entry name" value="SPERMIDINE N(1)-ACETYLTRANSFERASE"/>
    <property type="match status" value="1"/>
</dbReference>
<dbReference type="Pfam" id="PF13302">
    <property type="entry name" value="Acetyltransf_3"/>
    <property type="match status" value="1"/>
</dbReference>
<keyword evidence="3" id="KW-1185">Reference proteome</keyword>
<sequence length="180" mass="20138">MSLLLHGTDIALRPATRQDRHPIFEWLAHSDLTPLMLGPPTFPENPAPTWVEFVHDYAASYFDDTAPLQGRCFVIERNGEAIGQINYNAIDPERRATELDIWLAHSRHAGKGYGPDAIQTLCTYLAETFGCRDVYLAPSRRNAGAVRAYAKAGFAETPEAPPWFVPDYPDTVVMVKRLLP</sequence>
<dbReference type="OrthoDB" id="9795206at2"/>
<dbReference type="InterPro" id="IPR016181">
    <property type="entry name" value="Acyl_CoA_acyltransferase"/>
</dbReference>
<gene>
    <name evidence="2" type="ORF">SAMN05421823_104357</name>
</gene>
<keyword evidence="2" id="KW-0808">Transferase</keyword>
<dbReference type="InterPro" id="IPR000182">
    <property type="entry name" value="GNAT_dom"/>
</dbReference>
<dbReference type="Proteomes" id="UP000198510">
    <property type="component" value="Unassembled WGS sequence"/>
</dbReference>
<dbReference type="PROSITE" id="PS51186">
    <property type="entry name" value="GNAT"/>
    <property type="match status" value="1"/>
</dbReference>
<accession>A0A1G9H918</accession>
<proteinExistence type="predicted"/>
<feature type="domain" description="N-acetyltransferase" evidence="1">
    <location>
        <begin position="10"/>
        <end position="179"/>
    </location>
</feature>
<evidence type="ECO:0000259" key="1">
    <source>
        <dbReference type="PROSITE" id="PS51186"/>
    </source>
</evidence>
<dbReference type="GO" id="GO:0016747">
    <property type="term" value="F:acyltransferase activity, transferring groups other than amino-acyl groups"/>
    <property type="evidence" value="ECO:0007669"/>
    <property type="project" value="InterPro"/>
</dbReference>
<protein>
    <submittedName>
        <fullName evidence="2">Diamine N-acetyltransferase</fullName>
    </submittedName>
</protein>
<name>A0A1G9H918_9BACT</name>
<evidence type="ECO:0000313" key="2">
    <source>
        <dbReference type="EMBL" id="SDL09392.1"/>
    </source>
</evidence>
<dbReference type="AlphaFoldDB" id="A0A1G9H918"/>
<dbReference type="PANTHER" id="PTHR43415:SF3">
    <property type="entry name" value="GNAT-FAMILY ACETYLTRANSFERASE"/>
    <property type="match status" value="1"/>
</dbReference>
<dbReference type="EMBL" id="FNFO01000004">
    <property type="protein sequence ID" value="SDL09392.1"/>
    <property type="molecule type" value="Genomic_DNA"/>
</dbReference>
<dbReference type="Gene3D" id="3.40.630.30">
    <property type="match status" value="1"/>
</dbReference>
<dbReference type="STRING" id="1075417.SAMN05421823_104357"/>
<evidence type="ECO:0000313" key="3">
    <source>
        <dbReference type="Proteomes" id="UP000198510"/>
    </source>
</evidence>
<dbReference type="RefSeq" id="WP_089682398.1">
    <property type="nucleotide sequence ID" value="NZ_FNFO01000004.1"/>
</dbReference>
<reference evidence="2 3" key="1">
    <citation type="submission" date="2016-10" db="EMBL/GenBank/DDBJ databases">
        <authorList>
            <person name="de Groot N.N."/>
        </authorList>
    </citation>
    <scope>NUCLEOTIDE SEQUENCE [LARGE SCALE GENOMIC DNA]</scope>
    <source>
        <strain evidence="2 3">DSM 25186</strain>
    </source>
</reference>